<accession>A0A0C9TNN4</accession>
<dbReference type="Proteomes" id="UP000054279">
    <property type="component" value="Unassembled WGS sequence"/>
</dbReference>
<dbReference type="AlphaFoldDB" id="A0A0C9TNN4"/>
<proteinExistence type="predicted"/>
<sequence>MSTKNKRKATDKLIAPEKRVQNIPPIAPGLHSHTASKSMIADSFDVPPLNCDGPANINSGEACDRCTDVGCFTRCSLCQAKICYADQAGGAGCLSVEAGAMYRDAPEAWKCVSCLKAAREPCVYWDPQHSQEIPIPDLRIPGNALLVYTWSLHANTAEKSINPLILIKGISEIVGTTHANFSPERFCLTKMTLDRHCVAPLTTNRAESFIRKFRDEQIVIVEERTSMNIGHWDIQADSGESSNPVYESLDIPLEPEDEGTMDIDQTDITIMEPDNFDPTLELYSQITELEEQKRLLKAKHLRALDVIGSSMGPDFAKKHDLI</sequence>
<organism evidence="1 2">
    <name type="scientific">Sphaerobolus stellatus (strain SS14)</name>
    <dbReference type="NCBI Taxonomy" id="990650"/>
    <lineage>
        <taxon>Eukaryota</taxon>
        <taxon>Fungi</taxon>
        <taxon>Dikarya</taxon>
        <taxon>Basidiomycota</taxon>
        <taxon>Agaricomycotina</taxon>
        <taxon>Agaricomycetes</taxon>
        <taxon>Phallomycetidae</taxon>
        <taxon>Geastrales</taxon>
        <taxon>Sphaerobolaceae</taxon>
        <taxon>Sphaerobolus</taxon>
    </lineage>
</organism>
<dbReference type="EMBL" id="KN837239">
    <property type="protein sequence ID" value="KIJ31643.1"/>
    <property type="molecule type" value="Genomic_DNA"/>
</dbReference>
<keyword evidence="2" id="KW-1185">Reference proteome</keyword>
<gene>
    <name evidence="1" type="ORF">M422DRAFT_266670</name>
</gene>
<evidence type="ECO:0000313" key="2">
    <source>
        <dbReference type="Proteomes" id="UP000054279"/>
    </source>
</evidence>
<evidence type="ECO:0000313" key="1">
    <source>
        <dbReference type="EMBL" id="KIJ31643.1"/>
    </source>
</evidence>
<reference evidence="1 2" key="1">
    <citation type="submission" date="2014-06" db="EMBL/GenBank/DDBJ databases">
        <title>Evolutionary Origins and Diversification of the Mycorrhizal Mutualists.</title>
        <authorList>
            <consortium name="DOE Joint Genome Institute"/>
            <consortium name="Mycorrhizal Genomics Consortium"/>
            <person name="Kohler A."/>
            <person name="Kuo A."/>
            <person name="Nagy L.G."/>
            <person name="Floudas D."/>
            <person name="Copeland A."/>
            <person name="Barry K.W."/>
            <person name="Cichocki N."/>
            <person name="Veneault-Fourrey C."/>
            <person name="LaButti K."/>
            <person name="Lindquist E.A."/>
            <person name="Lipzen A."/>
            <person name="Lundell T."/>
            <person name="Morin E."/>
            <person name="Murat C."/>
            <person name="Riley R."/>
            <person name="Ohm R."/>
            <person name="Sun H."/>
            <person name="Tunlid A."/>
            <person name="Henrissat B."/>
            <person name="Grigoriev I.V."/>
            <person name="Hibbett D.S."/>
            <person name="Martin F."/>
        </authorList>
    </citation>
    <scope>NUCLEOTIDE SEQUENCE [LARGE SCALE GENOMIC DNA]</scope>
    <source>
        <strain evidence="1 2">SS14</strain>
    </source>
</reference>
<protein>
    <submittedName>
        <fullName evidence="1">Uncharacterized protein</fullName>
    </submittedName>
</protein>
<name>A0A0C9TNN4_SPHS4</name>
<dbReference type="HOGENOM" id="CLU_863733_0_0_1"/>